<dbReference type="Gene3D" id="1.20.1250.20">
    <property type="entry name" value="MFS general substrate transporter like domains"/>
    <property type="match status" value="1"/>
</dbReference>
<dbReference type="PANTHER" id="PTHR24064">
    <property type="entry name" value="SOLUTE CARRIER FAMILY 22 MEMBER"/>
    <property type="match status" value="1"/>
</dbReference>
<proteinExistence type="predicted"/>
<evidence type="ECO:0000313" key="7">
    <source>
        <dbReference type="EMBL" id="KAJ2796485.1"/>
    </source>
</evidence>
<feature type="transmembrane region" description="Helical" evidence="5">
    <location>
        <begin position="44"/>
        <end position="66"/>
    </location>
</feature>
<evidence type="ECO:0000259" key="6">
    <source>
        <dbReference type="PROSITE" id="PS50850"/>
    </source>
</evidence>
<evidence type="ECO:0000256" key="1">
    <source>
        <dbReference type="ARBA" id="ARBA00004141"/>
    </source>
</evidence>
<dbReference type="Proteomes" id="UP001140094">
    <property type="component" value="Unassembled WGS sequence"/>
</dbReference>
<dbReference type="Gene3D" id="3.30.559.10">
    <property type="entry name" value="Chloramphenicol acetyltransferase-like domain"/>
    <property type="match status" value="2"/>
</dbReference>
<feature type="transmembrane region" description="Helical" evidence="5">
    <location>
        <begin position="6"/>
        <end position="32"/>
    </location>
</feature>
<keyword evidence="3 5" id="KW-1133">Transmembrane helix</keyword>
<evidence type="ECO:0000256" key="5">
    <source>
        <dbReference type="SAM" id="Phobius"/>
    </source>
</evidence>
<comment type="caution">
    <text evidence="7">The sequence shown here is derived from an EMBL/GenBank/DDBJ whole genome shotgun (WGS) entry which is preliminary data.</text>
</comment>
<dbReference type="Pfam" id="PF02458">
    <property type="entry name" value="Transferase"/>
    <property type="match status" value="1"/>
</dbReference>
<reference evidence="7" key="1">
    <citation type="submission" date="2022-07" db="EMBL/GenBank/DDBJ databases">
        <title>Phylogenomic reconstructions and comparative analyses of Kickxellomycotina fungi.</title>
        <authorList>
            <person name="Reynolds N.K."/>
            <person name="Stajich J.E."/>
            <person name="Barry K."/>
            <person name="Grigoriev I.V."/>
            <person name="Crous P."/>
            <person name="Smith M.E."/>
        </authorList>
    </citation>
    <scope>NUCLEOTIDE SEQUENCE</scope>
    <source>
        <strain evidence="7">NRRL 1565</strain>
    </source>
</reference>
<evidence type="ECO:0000313" key="8">
    <source>
        <dbReference type="Proteomes" id="UP001140094"/>
    </source>
</evidence>
<comment type="subcellular location">
    <subcellularLocation>
        <location evidence="1">Membrane</location>
        <topology evidence="1">Multi-pass membrane protein</topology>
    </subcellularLocation>
</comment>
<dbReference type="InterPro" id="IPR036259">
    <property type="entry name" value="MFS_trans_sf"/>
</dbReference>
<feature type="domain" description="Major facilitator superfamily (MFS) profile" evidence="6">
    <location>
        <begin position="1"/>
        <end position="202"/>
    </location>
</feature>
<dbReference type="OrthoDB" id="1862401at2759"/>
<dbReference type="GO" id="GO:0016020">
    <property type="term" value="C:membrane"/>
    <property type="evidence" value="ECO:0007669"/>
    <property type="project" value="UniProtKB-SubCell"/>
</dbReference>
<dbReference type="PROSITE" id="PS50850">
    <property type="entry name" value="MFS"/>
    <property type="match status" value="1"/>
</dbReference>
<dbReference type="SUPFAM" id="SSF103473">
    <property type="entry name" value="MFS general substrate transporter"/>
    <property type="match status" value="1"/>
</dbReference>
<dbReference type="AlphaFoldDB" id="A0A9W8HPG5"/>
<name>A0A9W8HPG5_9FUNG</name>
<dbReference type="InterPro" id="IPR005829">
    <property type="entry name" value="Sugar_transporter_CS"/>
</dbReference>
<keyword evidence="8" id="KW-1185">Reference proteome</keyword>
<gene>
    <name evidence="7" type="ORF">H4R20_005515</name>
</gene>
<keyword evidence="2 5" id="KW-0812">Transmembrane</keyword>
<organism evidence="7 8">
    <name type="scientific">Coemansia guatemalensis</name>
    <dbReference type="NCBI Taxonomy" id="2761395"/>
    <lineage>
        <taxon>Eukaryota</taxon>
        <taxon>Fungi</taxon>
        <taxon>Fungi incertae sedis</taxon>
        <taxon>Zoopagomycota</taxon>
        <taxon>Kickxellomycotina</taxon>
        <taxon>Kickxellomycetes</taxon>
        <taxon>Kickxellales</taxon>
        <taxon>Kickxellaceae</taxon>
        <taxon>Coemansia</taxon>
    </lineage>
</organism>
<dbReference type="InterPro" id="IPR023213">
    <property type="entry name" value="CAT-like_dom_sf"/>
</dbReference>
<dbReference type="GO" id="GO:0022857">
    <property type="term" value="F:transmembrane transporter activity"/>
    <property type="evidence" value="ECO:0007669"/>
    <property type="project" value="InterPro"/>
</dbReference>
<evidence type="ECO:0000256" key="2">
    <source>
        <dbReference type="ARBA" id="ARBA00022692"/>
    </source>
</evidence>
<evidence type="ECO:0000256" key="3">
    <source>
        <dbReference type="ARBA" id="ARBA00022989"/>
    </source>
</evidence>
<feature type="transmembrane region" description="Helical" evidence="5">
    <location>
        <begin position="175"/>
        <end position="197"/>
    </location>
</feature>
<evidence type="ECO:0000256" key="4">
    <source>
        <dbReference type="ARBA" id="ARBA00023136"/>
    </source>
</evidence>
<feature type="transmembrane region" description="Helical" evidence="5">
    <location>
        <begin position="143"/>
        <end position="163"/>
    </location>
</feature>
<dbReference type="InterPro" id="IPR005828">
    <property type="entry name" value="MFS_sugar_transport-like"/>
</dbReference>
<dbReference type="PROSITE" id="PS00216">
    <property type="entry name" value="SUGAR_TRANSPORT_1"/>
    <property type="match status" value="1"/>
</dbReference>
<dbReference type="EMBL" id="JANBUO010001885">
    <property type="protein sequence ID" value="KAJ2796485.1"/>
    <property type="molecule type" value="Genomic_DNA"/>
</dbReference>
<feature type="transmembrane region" description="Helical" evidence="5">
    <location>
        <begin position="78"/>
        <end position="98"/>
    </location>
</feature>
<sequence>VLLGTSIAWFALDVAFYGINLNSSIVIEAIGFAGNIHEDKPSRFITRNCLGSIIINILGSVPGYWITMFTIEKLGRKTIQLMGFGILTVLYAILGFAYSQILSKSTGAFIFLFSLAQLFQNFGPNVTTFVIPGEVFPTRFRSTAHGISAAAGKFGAIVAQGGFLQLTDVGGKNNWINHLLQIFGAFMLLGFFVTFWIPESKGKTLEEICDESEDTEAKAVYELCPIEGSKGTFKILQYSLVYRDSRSTPADPERDNKWLSCAFDCLTKHYDIALGHCVQLPDRNVIVVDQEDRDKQRFFSHSEPQLSVDEFNKIRYRRDMWPPALDLLLSSRTKNTECLISAVAVHLQDGLLITLSVSHIIADAAGVAILLQQWASIAAQLLESKERTCGLLLPKLRVDYDHPAFWKSLKSHLADTHPYVNYIDQQNYGDLHELQAKVATLYKTGSLDGEQALAMRVIYLSESNIAKIAQKFNKADGSSALHGVQVFYALLWQRYVAAALHTSTTEVSPQDTIFLNILHNVRGLVSADSYVGNGVSTVYVPSTIGEILQLPTIELAIKIKSLVNTVTPGAAVHLAEAISNPDSTFALKAIHKYSLPASHMTISNASRMPFYETDFGLGKPLAVLWGTRPTDTMSSWLPHSSAEGEGGIDIYFGMRDSIYDALKADKLL</sequence>
<accession>A0A9W8HPG5</accession>
<dbReference type="InterPro" id="IPR020846">
    <property type="entry name" value="MFS_dom"/>
</dbReference>
<protein>
    <recommendedName>
        <fullName evidence="6">Major facilitator superfamily (MFS) profile domain-containing protein</fullName>
    </recommendedName>
</protein>
<feature type="non-terminal residue" evidence="7">
    <location>
        <position position="668"/>
    </location>
</feature>
<dbReference type="Pfam" id="PF00083">
    <property type="entry name" value="Sugar_tr"/>
    <property type="match status" value="1"/>
</dbReference>
<feature type="transmembrane region" description="Helical" evidence="5">
    <location>
        <begin position="105"/>
        <end position="123"/>
    </location>
</feature>
<feature type="non-terminal residue" evidence="7">
    <location>
        <position position="1"/>
    </location>
</feature>
<keyword evidence="4 5" id="KW-0472">Membrane</keyword>